<dbReference type="GO" id="GO:0004222">
    <property type="term" value="F:metalloendopeptidase activity"/>
    <property type="evidence" value="ECO:0007669"/>
    <property type="project" value="InterPro"/>
</dbReference>
<feature type="region of interest" description="Disordered" evidence="12">
    <location>
        <begin position="41"/>
        <end position="60"/>
    </location>
</feature>
<keyword evidence="15" id="KW-0346">Stress response</keyword>
<dbReference type="CDD" id="cd07328">
    <property type="entry name" value="M48_Ste24p_like"/>
    <property type="match status" value="1"/>
</dbReference>
<dbReference type="PANTHER" id="PTHR43221:SF1">
    <property type="entry name" value="PROTEASE HTPX"/>
    <property type="match status" value="1"/>
</dbReference>
<dbReference type="GO" id="GO:0046872">
    <property type="term" value="F:metal ion binding"/>
    <property type="evidence" value="ECO:0007669"/>
    <property type="project" value="UniProtKB-KW"/>
</dbReference>
<evidence type="ECO:0000256" key="10">
    <source>
        <dbReference type="ARBA" id="ARBA00023049"/>
    </source>
</evidence>
<evidence type="ECO:0000256" key="2">
    <source>
        <dbReference type="ARBA" id="ARBA00004651"/>
    </source>
</evidence>
<evidence type="ECO:0000256" key="9">
    <source>
        <dbReference type="ARBA" id="ARBA00022989"/>
    </source>
</evidence>
<evidence type="ECO:0000256" key="13">
    <source>
        <dbReference type="SAM" id="Phobius"/>
    </source>
</evidence>
<feature type="transmembrane region" description="Helical" evidence="13">
    <location>
        <begin position="135"/>
        <end position="159"/>
    </location>
</feature>
<keyword evidence="3" id="KW-1003">Cell membrane</keyword>
<keyword evidence="11 13" id="KW-0472">Membrane</keyword>
<proteinExistence type="predicted"/>
<comment type="caution">
    <text evidence="15">The sequence shown here is derived from an EMBL/GenBank/DDBJ whole genome shotgun (WGS) entry which is preliminary data.</text>
</comment>
<feature type="transmembrane region" description="Helical" evidence="13">
    <location>
        <begin position="89"/>
        <end position="115"/>
    </location>
</feature>
<gene>
    <name evidence="15" type="ORF">Pla123a_21500</name>
</gene>
<evidence type="ECO:0000256" key="5">
    <source>
        <dbReference type="ARBA" id="ARBA00022692"/>
    </source>
</evidence>
<evidence type="ECO:0000256" key="11">
    <source>
        <dbReference type="ARBA" id="ARBA00023136"/>
    </source>
</evidence>
<keyword evidence="4" id="KW-0645">Protease</keyword>
<evidence type="ECO:0000256" key="1">
    <source>
        <dbReference type="ARBA" id="ARBA00001947"/>
    </source>
</evidence>
<keyword evidence="8" id="KW-0862">Zinc</keyword>
<evidence type="ECO:0000256" key="7">
    <source>
        <dbReference type="ARBA" id="ARBA00022801"/>
    </source>
</evidence>
<keyword evidence="16" id="KW-1185">Reference proteome</keyword>
<dbReference type="OrthoDB" id="9789270at2"/>
<dbReference type="PRINTS" id="PR00173">
    <property type="entry name" value="EDTRNSPORT"/>
</dbReference>
<dbReference type="RefSeq" id="WP_146586675.1">
    <property type="nucleotide sequence ID" value="NZ_SJPO01000004.1"/>
</dbReference>
<dbReference type="InterPro" id="IPR050083">
    <property type="entry name" value="HtpX_protease"/>
</dbReference>
<dbReference type="Pfam" id="PF01435">
    <property type="entry name" value="Peptidase_M48"/>
    <property type="match status" value="1"/>
</dbReference>
<dbReference type="EMBL" id="SJPO01000004">
    <property type="protein sequence ID" value="TWT77489.1"/>
    <property type="molecule type" value="Genomic_DNA"/>
</dbReference>
<sequence length="800" mass="87704">MPIQVVCPGCSAAFRAPEKAIGRQAACPKCSSAITISAPTTSSRRAASPGPAKSPQKKQRARLTPESVAAAIEGPIEPVRTTLTYRLGILLSLATMLLMPLVYAALIAGACYLVYLHAVTNTGIFESVRGRAVMYAFLAYLAPLVAGPVMILFMIKPLFASPARHQKTRSLRRESEPVLFAFVDSICETVGSARPKRIDIDCQVNASAGFRKGVVSMLGNDLVLTIGMPLAAGLTARQLGGVLAHEFGHFTQGAGMRLTYLVRSISHWFVRVVYERDSWDEWLATTASSLDIRLGWVLWLAMLAVWLTRKILWVLLHLGTAVAGFTLRQMEFDADRYEARFAGSETFASTARRLQELNAGQQMAFAQLSASHQEGRLVDDLPALVTLNASRLPQQTQTLIKQGLEKSETGLFATHPCDKDRIASAMAEQSPGVFQLDAPASELFRDFAEQAKAASWEFYRDVFGNRVDKSALTSVDELHADHRQQEAADHRLSGYFQQVIRAYRPTPIGSGFLTPPKEPKKVLAELKAGRQAFESGAEAARDSLKKYDQADSRLMEALVYEAYHSARIRVDKKSVEKCFHSREAAKDTQQRCVRKMGAANAELANFDQVVAKRLRSAVDLLQVDQVAGRLQDGRSLRSRTEKLVPALVAIDGQMETLRGLCHANVMLGALIHQMQSAGEASEEMVAAADRIVDRVRPKVSQLREVLSRQSYPFKHKDPSVSLGAYVLPTPPNPRDLGGVIDAISEVSEGTITVRRRVLGELATIAEQVESLVGCPPLPPLPDADERPNAEQQPDENDSLQ</sequence>
<dbReference type="InterPro" id="IPR001915">
    <property type="entry name" value="Peptidase_M48"/>
</dbReference>
<keyword evidence="5 13" id="KW-0812">Transmembrane</keyword>
<keyword evidence="9 13" id="KW-1133">Transmembrane helix</keyword>
<evidence type="ECO:0000256" key="8">
    <source>
        <dbReference type="ARBA" id="ARBA00022833"/>
    </source>
</evidence>
<evidence type="ECO:0000256" key="12">
    <source>
        <dbReference type="SAM" id="MobiDB-lite"/>
    </source>
</evidence>
<accession>A0A5C5YRH5</accession>
<comment type="cofactor">
    <cofactor evidence="1">
        <name>Zn(2+)</name>
        <dbReference type="ChEBI" id="CHEBI:29105"/>
    </cofactor>
</comment>
<dbReference type="Proteomes" id="UP000318478">
    <property type="component" value="Unassembled WGS sequence"/>
</dbReference>
<feature type="region of interest" description="Disordered" evidence="12">
    <location>
        <begin position="772"/>
        <end position="800"/>
    </location>
</feature>
<protein>
    <submittedName>
        <fullName evidence="15">Heat shock protein HtpX</fullName>
    </submittedName>
</protein>
<comment type="subcellular location">
    <subcellularLocation>
        <location evidence="2">Cell membrane</location>
        <topology evidence="2">Multi-pass membrane protein</topology>
    </subcellularLocation>
</comment>
<organism evidence="15 16">
    <name type="scientific">Posidoniimonas polymericola</name>
    <dbReference type="NCBI Taxonomy" id="2528002"/>
    <lineage>
        <taxon>Bacteria</taxon>
        <taxon>Pseudomonadati</taxon>
        <taxon>Planctomycetota</taxon>
        <taxon>Planctomycetia</taxon>
        <taxon>Pirellulales</taxon>
        <taxon>Lacipirellulaceae</taxon>
        <taxon>Posidoniimonas</taxon>
    </lineage>
</organism>
<reference evidence="15 16" key="1">
    <citation type="submission" date="2019-02" db="EMBL/GenBank/DDBJ databases">
        <title>Deep-cultivation of Planctomycetes and their phenomic and genomic characterization uncovers novel biology.</title>
        <authorList>
            <person name="Wiegand S."/>
            <person name="Jogler M."/>
            <person name="Boedeker C."/>
            <person name="Pinto D."/>
            <person name="Vollmers J."/>
            <person name="Rivas-Marin E."/>
            <person name="Kohn T."/>
            <person name="Peeters S.H."/>
            <person name="Heuer A."/>
            <person name="Rast P."/>
            <person name="Oberbeckmann S."/>
            <person name="Bunk B."/>
            <person name="Jeske O."/>
            <person name="Meyerdierks A."/>
            <person name="Storesund J.E."/>
            <person name="Kallscheuer N."/>
            <person name="Luecker S."/>
            <person name="Lage O.M."/>
            <person name="Pohl T."/>
            <person name="Merkel B.J."/>
            <person name="Hornburger P."/>
            <person name="Mueller R.-W."/>
            <person name="Bruemmer F."/>
            <person name="Labrenz M."/>
            <person name="Spormann A.M."/>
            <person name="Op Den Camp H."/>
            <person name="Overmann J."/>
            <person name="Amann R."/>
            <person name="Jetten M.S.M."/>
            <person name="Mascher T."/>
            <person name="Medema M.H."/>
            <person name="Devos D.P."/>
            <person name="Kaster A.-K."/>
            <person name="Ovreas L."/>
            <person name="Rohde M."/>
            <person name="Galperin M.Y."/>
            <person name="Jogler C."/>
        </authorList>
    </citation>
    <scope>NUCLEOTIDE SEQUENCE [LARGE SCALE GENOMIC DNA]</scope>
    <source>
        <strain evidence="15 16">Pla123a</strain>
    </source>
</reference>
<keyword evidence="7" id="KW-0378">Hydrolase</keyword>
<dbReference type="Gene3D" id="3.30.2010.10">
    <property type="entry name" value="Metalloproteases ('zincins'), catalytic domain"/>
    <property type="match status" value="1"/>
</dbReference>
<evidence type="ECO:0000313" key="16">
    <source>
        <dbReference type="Proteomes" id="UP000318478"/>
    </source>
</evidence>
<evidence type="ECO:0000256" key="3">
    <source>
        <dbReference type="ARBA" id="ARBA00022475"/>
    </source>
</evidence>
<dbReference type="AlphaFoldDB" id="A0A5C5YRH5"/>
<dbReference type="GO" id="GO:0005886">
    <property type="term" value="C:plasma membrane"/>
    <property type="evidence" value="ECO:0007669"/>
    <property type="project" value="UniProtKB-SubCell"/>
</dbReference>
<dbReference type="PANTHER" id="PTHR43221">
    <property type="entry name" value="PROTEASE HTPX"/>
    <property type="match status" value="1"/>
</dbReference>
<evidence type="ECO:0000256" key="4">
    <source>
        <dbReference type="ARBA" id="ARBA00022670"/>
    </source>
</evidence>
<evidence type="ECO:0000313" key="15">
    <source>
        <dbReference type="EMBL" id="TWT77489.1"/>
    </source>
</evidence>
<name>A0A5C5YRH5_9BACT</name>
<feature type="domain" description="Peptidase M48" evidence="14">
    <location>
        <begin position="204"/>
        <end position="425"/>
    </location>
</feature>
<evidence type="ECO:0000256" key="6">
    <source>
        <dbReference type="ARBA" id="ARBA00022723"/>
    </source>
</evidence>
<dbReference type="GO" id="GO:0006508">
    <property type="term" value="P:proteolysis"/>
    <property type="evidence" value="ECO:0007669"/>
    <property type="project" value="UniProtKB-KW"/>
</dbReference>
<keyword evidence="6" id="KW-0479">Metal-binding</keyword>
<evidence type="ECO:0000259" key="14">
    <source>
        <dbReference type="Pfam" id="PF01435"/>
    </source>
</evidence>
<keyword evidence="10" id="KW-0482">Metalloprotease</keyword>